<evidence type="ECO:0000313" key="3">
    <source>
        <dbReference type="EMBL" id="GAA5154546.1"/>
    </source>
</evidence>
<dbReference type="PANTHER" id="PTHR41534:SF2">
    <property type="entry name" value="3-PHENYLPROPIONATE_CINNAMIC ACID DIOXYGENASE SUBUNIT BETA"/>
    <property type="match status" value="1"/>
</dbReference>
<dbReference type="GO" id="GO:0051213">
    <property type="term" value="F:dioxygenase activity"/>
    <property type="evidence" value="ECO:0007669"/>
    <property type="project" value="UniProtKB-KW"/>
</dbReference>
<comment type="similarity">
    <text evidence="1">Belongs to the bacterial ring-hydroxylating dioxygenase beta subunit family.</text>
</comment>
<dbReference type="InterPro" id="IPR000391">
    <property type="entry name" value="Rng_hydr_dOase-bsu"/>
</dbReference>
<evidence type="ECO:0000256" key="2">
    <source>
        <dbReference type="ARBA" id="ARBA00023002"/>
    </source>
</evidence>
<dbReference type="Proteomes" id="UP001428817">
    <property type="component" value="Unassembled WGS sequence"/>
</dbReference>
<dbReference type="NCBIfam" id="NF007479">
    <property type="entry name" value="PRK10069.1"/>
    <property type="match status" value="1"/>
</dbReference>
<proteinExistence type="inferred from homology"/>
<keyword evidence="3" id="KW-0223">Dioxygenase</keyword>
<accession>A0ABP9Q0M4</accession>
<keyword evidence="2" id="KW-0560">Oxidoreductase</keyword>
<keyword evidence="4" id="KW-1185">Reference proteome</keyword>
<sequence length="174" mass="20004">MTATLSDQLAGMLLCHRVADFYYAEAALIDRREFPAWLDLFTEDTRYLVPIRRNRADGEFSDPADAGIAHFDDGKDVLRRRVVRMTSGLAWTEDPPSVQRHLITNVRAAEQPNGDLIANSCFQAHRYRCDREVEVFTGEREDRLRPHGESFRIASRTVWLDHTTVLANNLNLFL</sequence>
<dbReference type="InterPro" id="IPR032710">
    <property type="entry name" value="NTF2-like_dom_sf"/>
</dbReference>
<dbReference type="PANTHER" id="PTHR41534">
    <property type="entry name" value="BLR3401 PROTEIN"/>
    <property type="match status" value="1"/>
</dbReference>
<evidence type="ECO:0000256" key="1">
    <source>
        <dbReference type="ARBA" id="ARBA00009570"/>
    </source>
</evidence>
<dbReference type="Gene3D" id="3.10.450.50">
    <property type="match status" value="1"/>
</dbReference>
<dbReference type="Pfam" id="PF00866">
    <property type="entry name" value="Ring_hydroxyl_B"/>
    <property type="match status" value="1"/>
</dbReference>
<dbReference type="SUPFAM" id="SSF54427">
    <property type="entry name" value="NTF2-like"/>
    <property type="match status" value="1"/>
</dbReference>
<comment type="caution">
    <text evidence="3">The sequence shown here is derived from an EMBL/GenBank/DDBJ whole genome shotgun (WGS) entry which is preliminary data.</text>
</comment>
<evidence type="ECO:0000313" key="4">
    <source>
        <dbReference type="Proteomes" id="UP001428817"/>
    </source>
</evidence>
<protein>
    <submittedName>
        <fullName evidence="3">3-phenylpropionate/cinnamic acid dioxygenase subunit beta</fullName>
    </submittedName>
</protein>
<dbReference type="CDD" id="cd00667">
    <property type="entry name" value="ring_hydroxylating_dioxygenases_beta"/>
    <property type="match status" value="1"/>
</dbReference>
<organism evidence="3 4">
    <name type="scientific">Pseudonocardia eucalypti</name>
    <dbReference type="NCBI Taxonomy" id="648755"/>
    <lineage>
        <taxon>Bacteria</taxon>
        <taxon>Bacillati</taxon>
        <taxon>Actinomycetota</taxon>
        <taxon>Actinomycetes</taxon>
        <taxon>Pseudonocardiales</taxon>
        <taxon>Pseudonocardiaceae</taxon>
        <taxon>Pseudonocardia</taxon>
    </lineage>
</organism>
<dbReference type="RefSeq" id="WP_185061555.1">
    <property type="nucleotide sequence ID" value="NZ_BAABJP010000008.1"/>
</dbReference>
<name>A0ABP9Q0M4_9PSEU</name>
<dbReference type="EMBL" id="BAABJP010000008">
    <property type="protein sequence ID" value="GAA5154546.1"/>
    <property type="molecule type" value="Genomic_DNA"/>
</dbReference>
<gene>
    <name evidence="3" type="ORF">GCM10023321_26570</name>
</gene>
<reference evidence="4" key="1">
    <citation type="journal article" date="2019" name="Int. J. Syst. Evol. Microbiol.">
        <title>The Global Catalogue of Microorganisms (GCM) 10K type strain sequencing project: providing services to taxonomists for standard genome sequencing and annotation.</title>
        <authorList>
            <consortium name="The Broad Institute Genomics Platform"/>
            <consortium name="The Broad Institute Genome Sequencing Center for Infectious Disease"/>
            <person name="Wu L."/>
            <person name="Ma J."/>
        </authorList>
    </citation>
    <scope>NUCLEOTIDE SEQUENCE [LARGE SCALE GENOMIC DNA]</scope>
    <source>
        <strain evidence="4">JCM 18303</strain>
    </source>
</reference>